<protein>
    <submittedName>
        <fullName evidence="1">Spore protease YyaC</fullName>
    </submittedName>
</protein>
<comment type="caution">
    <text evidence="1">The sequence shown here is derived from an EMBL/GenBank/DDBJ whole genome shotgun (WGS) entry which is preliminary data.</text>
</comment>
<reference evidence="1" key="1">
    <citation type="submission" date="2020-10" db="EMBL/GenBank/DDBJ databases">
        <authorList>
            <person name="Gilroy R."/>
        </authorList>
    </citation>
    <scope>NUCLEOTIDE SEQUENCE</scope>
    <source>
        <strain evidence="1">23406</strain>
    </source>
</reference>
<reference evidence="1" key="2">
    <citation type="journal article" date="2021" name="PeerJ">
        <title>Extensive microbial diversity within the chicken gut microbiome revealed by metagenomics and culture.</title>
        <authorList>
            <person name="Gilroy R."/>
            <person name="Ravi A."/>
            <person name="Getino M."/>
            <person name="Pursley I."/>
            <person name="Horton D.L."/>
            <person name="Alikhan N.F."/>
            <person name="Baker D."/>
            <person name="Gharbi K."/>
            <person name="Hall N."/>
            <person name="Watson M."/>
            <person name="Adriaenssens E.M."/>
            <person name="Foster-Nyarko E."/>
            <person name="Jarju S."/>
            <person name="Secka A."/>
            <person name="Antonio M."/>
            <person name="Oren A."/>
            <person name="Chaudhuri R.R."/>
            <person name="La Ragione R."/>
            <person name="Hildebrand F."/>
            <person name="Pallen M.J."/>
        </authorList>
    </citation>
    <scope>NUCLEOTIDE SEQUENCE</scope>
    <source>
        <strain evidence="1">23406</strain>
    </source>
</reference>
<proteinExistence type="predicted"/>
<dbReference type="GO" id="GO:0006508">
    <property type="term" value="P:proteolysis"/>
    <property type="evidence" value="ECO:0007669"/>
    <property type="project" value="UniProtKB-KW"/>
</dbReference>
<keyword evidence="1" id="KW-0645">Protease</keyword>
<dbReference type="GO" id="GO:0008233">
    <property type="term" value="F:peptidase activity"/>
    <property type="evidence" value="ECO:0007669"/>
    <property type="project" value="UniProtKB-KW"/>
</dbReference>
<dbReference type="InterPro" id="IPR009665">
    <property type="entry name" value="YyaC"/>
</dbReference>
<dbReference type="Pfam" id="PF06866">
    <property type="entry name" value="DUF1256"/>
    <property type="match status" value="1"/>
</dbReference>
<evidence type="ECO:0000313" key="1">
    <source>
        <dbReference type="EMBL" id="HIV00537.1"/>
    </source>
</evidence>
<dbReference type="AlphaFoldDB" id="A0A9D1SY48"/>
<dbReference type="Proteomes" id="UP000886891">
    <property type="component" value="Unassembled WGS sequence"/>
</dbReference>
<dbReference type="EMBL" id="DVOH01000039">
    <property type="protein sequence ID" value="HIV00537.1"/>
    <property type="molecule type" value="Genomic_DNA"/>
</dbReference>
<dbReference type="SUPFAM" id="SSF53163">
    <property type="entry name" value="HybD-like"/>
    <property type="match status" value="1"/>
</dbReference>
<dbReference type="NCBIfam" id="TIGR02841">
    <property type="entry name" value="spore_YyaC"/>
    <property type="match status" value="1"/>
</dbReference>
<sequence>MPLPVILCIGSSGVSGDSLGPLVGDLLRRRYNVKAFVYGCPERPVNGLNYTQYIEHIERVHHGSVVIAVDACVGSRDDVGKIKFSPSGLTAGGALNKNLRRFGDLGVLGVVAPRQQDNLSALMQVPFSFVDEMSRAAARGVVRILAALQAGGTIT</sequence>
<evidence type="ECO:0000313" key="2">
    <source>
        <dbReference type="Proteomes" id="UP000886891"/>
    </source>
</evidence>
<name>A0A9D1SY48_9FIRM</name>
<accession>A0A9D1SY48</accession>
<gene>
    <name evidence="1" type="primary">yyaC</name>
    <name evidence="1" type="ORF">IAB14_05435</name>
</gene>
<organism evidence="1 2">
    <name type="scientific">Candidatus Stercoripulliclostridium merdipullorum</name>
    <dbReference type="NCBI Taxonomy" id="2840952"/>
    <lineage>
        <taxon>Bacteria</taxon>
        <taxon>Bacillati</taxon>
        <taxon>Bacillota</taxon>
        <taxon>Clostridia</taxon>
        <taxon>Eubacteriales</taxon>
        <taxon>Candidatus Stercoripulliclostridium</taxon>
    </lineage>
</organism>
<dbReference type="InterPro" id="IPR023430">
    <property type="entry name" value="Pept_HybD-like_dom_sf"/>
</dbReference>
<keyword evidence="1" id="KW-0378">Hydrolase</keyword>